<keyword evidence="2" id="KW-1185">Reference proteome</keyword>
<protein>
    <submittedName>
        <fullName evidence="1">Uncharacterized protein</fullName>
    </submittedName>
</protein>
<dbReference type="AlphaFoldDB" id="A0A1B0BJ62"/>
<proteinExistence type="predicted"/>
<dbReference type="STRING" id="67801.A0A1B0BJ62"/>
<dbReference type="EnsemblMetazoa" id="GPPI031876-RA">
    <property type="protein sequence ID" value="GPPI031876-PA"/>
    <property type="gene ID" value="GPPI031876"/>
</dbReference>
<name>A0A1B0BJ62_9MUSC</name>
<dbReference type="EMBL" id="JXJN01015337">
    <property type="status" value="NOT_ANNOTATED_CDS"/>
    <property type="molecule type" value="Genomic_DNA"/>
</dbReference>
<dbReference type="Proteomes" id="UP000092460">
    <property type="component" value="Unassembled WGS sequence"/>
</dbReference>
<evidence type="ECO:0000313" key="1">
    <source>
        <dbReference type="EnsemblMetazoa" id="GPPI031876-PA"/>
    </source>
</evidence>
<evidence type="ECO:0000313" key="2">
    <source>
        <dbReference type="Proteomes" id="UP000092460"/>
    </source>
</evidence>
<reference evidence="1" key="2">
    <citation type="submission" date="2020-05" db="UniProtKB">
        <authorList>
            <consortium name="EnsemblMetazoa"/>
        </authorList>
    </citation>
    <scope>IDENTIFICATION</scope>
    <source>
        <strain evidence="1">IAEA</strain>
    </source>
</reference>
<sequence length="181" mass="21096">MTDEFNEKCKIAHNDTLGRYVRACENIKAGEPILNESPILIIACPGDKRCSNCFRLTQSYCSAMIDTNNLFEEYGLIEATVSKERIYAYSQSGTIHAKQMRTNIRLFSKRHNTCKILDNCIRLFSKRHNTCKILDNCIRLFSKRHNTCKTIENEYKLILKAAQYMQVFWKISELNLFNFTS</sequence>
<organism evidence="1 2">
    <name type="scientific">Glossina palpalis gambiensis</name>
    <dbReference type="NCBI Taxonomy" id="67801"/>
    <lineage>
        <taxon>Eukaryota</taxon>
        <taxon>Metazoa</taxon>
        <taxon>Ecdysozoa</taxon>
        <taxon>Arthropoda</taxon>
        <taxon>Hexapoda</taxon>
        <taxon>Insecta</taxon>
        <taxon>Pterygota</taxon>
        <taxon>Neoptera</taxon>
        <taxon>Endopterygota</taxon>
        <taxon>Diptera</taxon>
        <taxon>Brachycera</taxon>
        <taxon>Muscomorpha</taxon>
        <taxon>Hippoboscoidea</taxon>
        <taxon>Glossinidae</taxon>
        <taxon>Glossina</taxon>
    </lineage>
</organism>
<dbReference type="VEuPathDB" id="VectorBase:GPPI031876"/>
<dbReference type="EMBL" id="JXJN01015336">
    <property type="status" value="NOT_ANNOTATED_CDS"/>
    <property type="molecule type" value="Genomic_DNA"/>
</dbReference>
<reference evidence="2" key="1">
    <citation type="submission" date="2015-01" db="EMBL/GenBank/DDBJ databases">
        <authorList>
            <person name="Aksoy S."/>
            <person name="Warren W."/>
            <person name="Wilson R.K."/>
        </authorList>
    </citation>
    <scope>NUCLEOTIDE SEQUENCE [LARGE SCALE GENOMIC DNA]</scope>
    <source>
        <strain evidence="2">IAEA</strain>
    </source>
</reference>
<accession>A0A1B0BJ62</accession>
<dbReference type="SUPFAM" id="SSF82199">
    <property type="entry name" value="SET domain"/>
    <property type="match status" value="1"/>
</dbReference>
<dbReference type="InterPro" id="IPR046341">
    <property type="entry name" value="SET_dom_sf"/>
</dbReference>